<evidence type="ECO:0000313" key="4">
    <source>
        <dbReference type="Proteomes" id="UP000050266"/>
    </source>
</evidence>
<comment type="caution">
    <text evidence="3">The sequence shown here is derived from an EMBL/GenBank/DDBJ whole genome shotgun (WGS) entry which is preliminary data.</text>
</comment>
<accession>A0A0Q0CJP7</accession>
<dbReference type="PATRIC" id="fig|251720.4.peg.1675"/>
<dbReference type="InterPro" id="IPR002347">
    <property type="entry name" value="SDR_fam"/>
</dbReference>
<dbReference type="PANTHER" id="PTHR42760">
    <property type="entry name" value="SHORT-CHAIN DEHYDROGENASES/REDUCTASES FAMILY MEMBER"/>
    <property type="match status" value="1"/>
</dbReference>
<dbReference type="Pfam" id="PF13561">
    <property type="entry name" value="adh_short_C2"/>
    <property type="match status" value="1"/>
</dbReference>
<dbReference type="Gene3D" id="3.40.50.720">
    <property type="entry name" value="NAD(P)-binding Rossmann-like Domain"/>
    <property type="match status" value="1"/>
</dbReference>
<protein>
    <recommendedName>
        <fullName evidence="2">Ketoreductase domain-containing protein</fullName>
    </recommendedName>
</protein>
<dbReference type="EMBL" id="LJRQ01000203">
    <property type="protein sequence ID" value="KPZ12284.1"/>
    <property type="molecule type" value="Genomic_DNA"/>
</dbReference>
<evidence type="ECO:0000259" key="2">
    <source>
        <dbReference type="SMART" id="SM00822"/>
    </source>
</evidence>
<organism evidence="3 4">
    <name type="scientific">Pseudomonas amygdali pv. ulmi</name>
    <dbReference type="NCBI Taxonomy" id="251720"/>
    <lineage>
        <taxon>Bacteria</taxon>
        <taxon>Pseudomonadati</taxon>
        <taxon>Pseudomonadota</taxon>
        <taxon>Gammaproteobacteria</taxon>
        <taxon>Pseudomonadales</taxon>
        <taxon>Pseudomonadaceae</taxon>
        <taxon>Pseudomonas</taxon>
        <taxon>Pseudomonas amygdali</taxon>
    </lineage>
</organism>
<dbReference type="InterPro" id="IPR036291">
    <property type="entry name" value="NAD(P)-bd_dom_sf"/>
</dbReference>
<dbReference type="OrthoDB" id="8653364at2"/>
<evidence type="ECO:0000313" key="3">
    <source>
        <dbReference type="EMBL" id="KPZ12284.1"/>
    </source>
</evidence>
<dbReference type="CDD" id="cd05233">
    <property type="entry name" value="SDR_c"/>
    <property type="match status" value="1"/>
</dbReference>
<name>A0A0Q0CJP7_PSEA0</name>
<dbReference type="SUPFAM" id="SSF51735">
    <property type="entry name" value="NAD(P)-binding Rossmann-fold domains"/>
    <property type="match status" value="1"/>
</dbReference>
<reference evidence="3 4" key="1">
    <citation type="submission" date="2015-09" db="EMBL/GenBank/DDBJ databases">
        <title>Genome announcement of multiple Pseudomonas syringae strains.</title>
        <authorList>
            <person name="Thakur S."/>
            <person name="Wang P.W."/>
            <person name="Gong Y."/>
            <person name="Weir B.S."/>
            <person name="Guttman D.S."/>
        </authorList>
    </citation>
    <scope>NUCLEOTIDE SEQUENCE [LARGE SCALE GENOMIC DNA]</scope>
    <source>
        <strain evidence="3 4">ICMP3962</strain>
    </source>
</reference>
<evidence type="ECO:0000256" key="1">
    <source>
        <dbReference type="ARBA" id="ARBA00006484"/>
    </source>
</evidence>
<dbReference type="PRINTS" id="PR00081">
    <property type="entry name" value="GDHRDH"/>
</dbReference>
<dbReference type="NCBIfam" id="NF005559">
    <property type="entry name" value="PRK07231.1"/>
    <property type="match status" value="1"/>
</dbReference>
<dbReference type="AlphaFoldDB" id="A0A0Q0CJP7"/>
<dbReference type="SMART" id="SM00822">
    <property type="entry name" value="PKS_KR"/>
    <property type="match status" value="1"/>
</dbReference>
<dbReference type="FunFam" id="3.40.50.720:FF:000084">
    <property type="entry name" value="Short-chain dehydrogenase reductase"/>
    <property type="match status" value="1"/>
</dbReference>
<dbReference type="PANTHER" id="PTHR42760:SF123">
    <property type="entry name" value="OXIDOREDUCTASE"/>
    <property type="match status" value="1"/>
</dbReference>
<dbReference type="RefSeq" id="WP_057432525.1">
    <property type="nucleotide sequence ID" value="NZ_LIHQ01000185.1"/>
</dbReference>
<dbReference type="GO" id="GO:0016616">
    <property type="term" value="F:oxidoreductase activity, acting on the CH-OH group of donors, NAD or NADP as acceptor"/>
    <property type="evidence" value="ECO:0007669"/>
    <property type="project" value="UniProtKB-ARBA"/>
</dbReference>
<feature type="domain" description="Ketoreductase" evidence="2">
    <location>
        <begin position="17"/>
        <end position="186"/>
    </location>
</feature>
<proteinExistence type="inferred from homology"/>
<dbReference type="GO" id="GO:0030497">
    <property type="term" value="P:fatty acid elongation"/>
    <property type="evidence" value="ECO:0007669"/>
    <property type="project" value="TreeGrafter"/>
</dbReference>
<dbReference type="InterPro" id="IPR057326">
    <property type="entry name" value="KR_dom"/>
</dbReference>
<dbReference type="PRINTS" id="PR00080">
    <property type="entry name" value="SDRFAMILY"/>
</dbReference>
<comment type="similarity">
    <text evidence="1">Belongs to the short-chain dehydrogenases/reductases (SDR) family.</text>
</comment>
<sequence>MTTPSPLHTDWLGIAGKVCVVNGAASGIGASIVSALAESGAHVVLLDRNLQGCEQLQQSLNDYPGRSLSIACDIADELQVKAAAERVAQELGGCDALVNAAGILRAANLAEIELADWNALLSVNLNGYLLCAREFGRLMRETGAGSIVHISSISAQNPQPYSGAYSPSKAAVEALSKQLAVEWGPFGIRSNCVAPGMIRTALTAAYYDHPGITQAREAFTATQRIGTPEDIANAVLFLLSERSSYISGTEVDVNGGLSCMLMGKIPRPGFAATTK</sequence>
<gene>
    <name evidence="3" type="ORF">ALO41_01287</name>
</gene>
<dbReference type="Proteomes" id="UP000050266">
    <property type="component" value="Unassembled WGS sequence"/>
</dbReference>